<keyword evidence="2" id="KW-1185">Reference proteome</keyword>
<sequence>AAGDVGAYTKAETDTKVADAKKAGTDAQATANAANTAATNANNNANGRVPSTRKVNNKPLSADISLTAGDVGTYTKSEIDSKILASVNNKVFRVSAPTEVGMGISGWSSFSTDQFIVGMRNKNGGPGDVWCDRLKIASLQIMVNGVWVNVTN</sequence>
<dbReference type="Proteomes" id="UP000005512">
    <property type="component" value="Unassembled WGS sequence"/>
</dbReference>
<evidence type="ECO:0008006" key="3">
    <source>
        <dbReference type="Google" id="ProtNLM"/>
    </source>
</evidence>
<dbReference type="STRING" id="500637.PROVRUST_08494"/>
<protein>
    <recommendedName>
        <fullName evidence="3">Phage tail fiber repeat protein</fullName>
    </recommendedName>
</protein>
<reference evidence="1" key="1">
    <citation type="submission" date="2009-12" db="EMBL/GenBank/DDBJ databases">
        <authorList>
            <person name="Weinstock G."/>
            <person name="Sodergren E."/>
            <person name="Clifton S."/>
            <person name="Fulton L."/>
            <person name="Fulton B."/>
            <person name="Courtney L."/>
            <person name="Fronick C."/>
            <person name="Harrison M."/>
            <person name="Strong C."/>
            <person name="Farmer C."/>
            <person name="Delahaunty K."/>
            <person name="Markovic C."/>
            <person name="Hall O."/>
            <person name="Minx P."/>
            <person name="Tomlinson C."/>
            <person name="Mitreva M."/>
            <person name="Nelson J."/>
            <person name="Hou S."/>
            <person name="Wollam A."/>
            <person name="Pepin K.H."/>
            <person name="Johnson M."/>
            <person name="Bhonagiri V."/>
            <person name="Nash W.E."/>
            <person name="Warren W."/>
            <person name="Chinwalla A."/>
            <person name="Mardis E.R."/>
            <person name="Wilson R.K."/>
        </authorList>
    </citation>
    <scope>NUCLEOTIDE SEQUENCE [LARGE SCALE GENOMIC DNA]</scope>
    <source>
        <strain evidence="1">DSM 4541</strain>
    </source>
</reference>
<dbReference type="EMBL" id="ABXV02000103">
    <property type="protein sequence ID" value="EFB70373.1"/>
    <property type="molecule type" value="Genomic_DNA"/>
</dbReference>
<feature type="non-terminal residue" evidence="1">
    <location>
        <position position="1"/>
    </location>
</feature>
<comment type="caution">
    <text evidence="1">The sequence shown here is derived from an EMBL/GenBank/DDBJ whole genome shotgun (WGS) entry which is preliminary data.</text>
</comment>
<dbReference type="HOGENOM" id="CLU_1717118_0_0_6"/>
<organism evidence="1 2">
    <name type="scientific">Providencia rustigianii DSM 4541</name>
    <dbReference type="NCBI Taxonomy" id="500637"/>
    <lineage>
        <taxon>Bacteria</taxon>
        <taxon>Pseudomonadati</taxon>
        <taxon>Pseudomonadota</taxon>
        <taxon>Gammaproteobacteria</taxon>
        <taxon>Enterobacterales</taxon>
        <taxon>Morganellaceae</taxon>
        <taxon>Providencia</taxon>
    </lineage>
</organism>
<proteinExistence type="predicted"/>
<name>D1P8B3_9GAMM</name>
<evidence type="ECO:0000313" key="1">
    <source>
        <dbReference type="EMBL" id="EFB70373.1"/>
    </source>
</evidence>
<dbReference type="eggNOG" id="COG5301">
    <property type="taxonomic scope" value="Bacteria"/>
</dbReference>
<accession>D1P8B3</accession>
<evidence type="ECO:0000313" key="2">
    <source>
        <dbReference type="Proteomes" id="UP000005512"/>
    </source>
</evidence>
<dbReference type="AlphaFoldDB" id="D1P8B3"/>
<gene>
    <name evidence="1" type="ORF">PROVRUST_08494</name>
</gene>